<accession>A0A7U7G9W7</accession>
<gene>
    <name evidence="1" type="ORF">BN874_1680025</name>
</gene>
<evidence type="ECO:0000313" key="2">
    <source>
        <dbReference type="Proteomes" id="UP000019184"/>
    </source>
</evidence>
<dbReference type="Proteomes" id="UP000019184">
    <property type="component" value="Unassembled WGS sequence"/>
</dbReference>
<organism evidence="1 2">
    <name type="scientific">Candidatus Contendobacter odensis Run_B_J11</name>
    <dbReference type="NCBI Taxonomy" id="1400861"/>
    <lineage>
        <taxon>Bacteria</taxon>
        <taxon>Pseudomonadati</taxon>
        <taxon>Pseudomonadota</taxon>
        <taxon>Gammaproteobacteria</taxon>
        <taxon>Candidatus Competibacteraceae</taxon>
        <taxon>Candidatus Contendibacter</taxon>
    </lineage>
</organism>
<keyword evidence="2" id="KW-1185">Reference proteome</keyword>
<proteinExistence type="predicted"/>
<comment type="caution">
    <text evidence="1">The sequence shown here is derived from an EMBL/GenBank/DDBJ whole genome shotgun (WGS) entry which is preliminary data.</text>
</comment>
<name>A0A7U7G9W7_9GAMM</name>
<reference evidence="1 2" key="1">
    <citation type="journal article" date="2014" name="ISME J.">
        <title>Candidatus Competibacter-lineage genomes retrieved from metagenomes reveal functional metabolic diversity.</title>
        <authorList>
            <person name="McIlroy S.J."/>
            <person name="Albertsen M."/>
            <person name="Andresen E.K."/>
            <person name="Saunders A.M."/>
            <person name="Kristiansen R."/>
            <person name="Stokholm-Bjerregaard M."/>
            <person name="Nielsen K.L."/>
            <person name="Nielsen P.H."/>
        </authorList>
    </citation>
    <scope>NUCLEOTIDE SEQUENCE [LARGE SCALE GENOMIC DNA]</scope>
    <source>
        <strain evidence="1 2">Run_B_J11</strain>
    </source>
</reference>
<evidence type="ECO:0000313" key="1">
    <source>
        <dbReference type="EMBL" id="CDH44449.1"/>
    </source>
</evidence>
<dbReference type="RefSeq" id="WP_034431608.1">
    <property type="nucleotide sequence ID" value="NZ_CBTK010000077.1"/>
</dbReference>
<dbReference type="AlphaFoldDB" id="A0A7U7G9W7"/>
<sequence length="105" mass="11941">MEKLNRIIKEGDTLEAVYKEDKDALYQWKMVGDGVHSQPMLLTPILTLIEQRVTEAAQRYSKQIESLPFDQALKIVQQAIFPPVNFPVIGIVGQAGKMNITWLDQ</sequence>
<dbReference type="EMBL" id="CBTK010000077">
    <property type="protein sequence ID" value="CDH44449.1"/>
    <property type="molecule type" value="Genomic_DNA"/>
</dbReference>
<protein>
    <submittedName>
        <fullName evidence="1">Uncharacterized protein</fullName>
    </submittedName>
</protein>